<proteinExistence type="predicted"/>
<reference evidence="1" key="2">
    <citation type="journal article" date="2015" name="Data Brief">
        <title>Shoot transcriptome of the giant reed, Arundo donax.</title>
        <authorList>
            <person name="Barrero R.A."/>
            <person name="Guerrero F.D."/>
            <person name="Moolhuijzen P."/>
            <person name="Goolsby J.A."/>
            <person name="Tidwell J."/>
            <person name="Bellgard S.E."/>
            <person name="Bellgard M.I."/>
        </authorList>
    </citation>
    <scope>NUCLEOTIDE SEQUENCE</scope>
    <source>
        <tissue evidence="1">Shoot tissue taken approximately 20 cm above the soil surface</tissue>
    </source>
</reference>
<reference evidence="1" key="1">
    <citation type="submission" date="2014-09" db="EMBL/GenBank/DDBJ databases">
        <authorList>
            <person name="Magalhaes I.L.F."/>
            <person name="Oliveira U."/>
            <person name="Santos F.R."/>
            <person name="Vidigal T.H.D.A."/>
            <person name="Brescovit A.D."/>
            <person name="Santos A.J."/>
        </authorList>
    </citation>
    <scope>NUCLEOTIDE SEQUENCE</scope>
    <source>
        <tissue evidence="1">Shoot tissue taken approximately 20 cm above the soil surface</tissue>
    </source>
</reference>
<dbReference type="EMBL" id="GBRH01251616">
    <property type="protein sequence ID" value="JAD46279.1"/>
    <property type="molecule type" value="Transcribed_RNA"/>
</dbReference>
<accession>A0A0A9A3M6</accession>
<name>A0A0A9A3M6_ARUDO</name>
<sequence>MGTHLPLIYCFCSSLVVC</sequence>
<dbReference type="AlphaFoldDB" id="A0A0A9A3M6"/>
<organism evidence="1">
    <name type="scientific">Arundo donax</name>
    <name type="common">Giant reed</name>
    <name type="synonym">Donax arundinaceus</name>
    <dbReference type="NCBI Taxonomy" id="35708"/>
    <lineage>
        <taxon>Eukaryota</taxon>
        <taxon>Viridiplantae</taxon>
        <taxon>Streptophyta</taxon>
        <taxon>Embryophyta</taxon>
        <taxon>Tracheophyta</taxon>
        <taxon>Spermatophyta</taxon>
        <taxon>Magnoliopsida</taxon>
        <taxon>Liliopsida</taxon>
        <taxon>Poales</taxon>
        <taxon>Poaceae</taxon>
        <taxon>PACMAD clade</taxon>
        <taxon>Arundinoideae</taxon>
        <taxon>Arundineae</taxon>
        <taxon>Arundo</taxon>
    </lineage>
</organism>
<protein>
    <submittedName>
        <fullName evidence="1">Uncharacterized protein</fullName>
    </submittedName>
</protein>
<evidence type="ECO:0000313" key="1">
    <source>
        <dbReference type="EMBL" id="JAD46279.1"/>
    </source>
</evidence>